<name>A0ABR2B549_9ROSI</name>
<comment type="caution">
    <text evidence="1">The sequence shown here is derived from an EMBL/GenBank/DDBJ whole genome shotgun (WGS) entry which is preliminary data.</text>
</comment>
<gene>
    <name evidence="1" type="ORF">V6N12_019719</name>
</gene>
<evidence type="ECO:0000313" key="2">
    <source>
        <dbReference type="Proteomes" id="UP001472677"/>
    </source>
</evidence>
<dbReference type="EMBL" id="JBBPBM010000179">
    <property type="protein sequence ID" value="KAK8501985.1"/>
    <property type="molecule type" value="Genomic_DNA"/>
</dbReference>
<sequence>MENLLQDDSIAFNMYQLNKRCSAFSLPILPTLVIDGALVGLHVQDKVEASSLEGSRKRLVFPRRYF</sequence>
<organism evidence="1 2">
    <name type="scientific">Hibiscus sabdariffa</name>
    <name type="common">roselle</name>
    <dbReference type="NCBI Taxonomy" id="183260"/>
    <lineage>
        <taxon>Eukaryota</taxon>
        <taxon>Viridiplantae</taxon>
        <taxon>Streptophyta</taxon>
        <taxon>Embryophyta</taxon>
        <taxon>Tracheophyta</taxon>
        <taxon>Spermatophyta</taxon>
        <taxon>Magnoliopsida</taxon>
        <taxon>eudicotyledons</taxon>
        <taxon>Gunneridae</taxon>
        <taxon>Pentapetalae</taxon>
        <taxon>rosids</taxon>
        <taxon>malvids</taxon>
        <taxon>Malvales</taxon>
        <taxon>Malvaceae</taxon>
        <taxon>Malvoideae</taxon>
        <taxon>Hibiscus</taxon>
    </lineage>
</organism>
<dbReference type="Proteomes" id="UP001472677">
    <property type="component" value="Unassembled WGS sequence"/>
</dbReference>
<evidence type="ECO:0000313" key="1">
    <source>
        <dbReference type="EMBL" id="KAK8501985.1"/>
    </source>
</evidence>
<reference evidence="1 2" key="1">
    <citation type="journal article" date="2024" name="G3 (Bethesda)">
        <title>Genome assembly of Hibiscus sabdariffa L. provides insights into metabolisms of medicinal natural products.</title>
        <authorList>
            <person name="Kim T."/>
        </authorList>
    </citation>
    <scope>NUCLEOTIDE SEQUENCE [LARGE SCALE GENOMIC DNA]</scope>
    <source>
        <strain evidence="1">TK-2024</strain>
        <tissue evidence="1">Old leaves</tissue>
    </source>
</reference>
<protein>
    <submittedName>
        <fullName evidence="1">Uncharacterized protein</fullName>
    </submittedName>
</protein>
<accession>A0ABR2B549</accession>
<keyword evidence="2" id="KW-1185">Reference proteome</keyword>
<proteinExistence type="predicted"/>